<proteinExistence type="predicted"/>
<protein>
    <submittedName>
        <fullName evidence="2">Uncharacterized protein</fullName>
    </submittedName>
</protein>
<dbReference type="EMBL" id="QUSY01000058">
    <property type="protein sequence ID" value="RHY33800.1"/>
    <property type="molecule type" value="Genomic_DNA"/>
</dbReference>
<dbReference type="AlphaFoldDB" id="A0A418B6M6"/>
<sequence length="145" mass="15862">MGNMFQRRMRPEQWVMGSVFTCMGLVTMLFPGLVCDLAFQKEFVSNSAPSPALLLMTQCFGSQATLGGLTILSTKWNSTSYRNFGIFMIPYFVFDLYVRSIGAITTVGAVGDGIGNAIFATCCYIGYTNCKKSESKPLLGNNDAE</sequence>
<feature type="transmembrane region" description="Helical" evidence="1">
    <location>
        <begin position="14"/>
        <end position="33"/>
    </location>
</feature>
<dbReference type="Proteomes" id="UP000285060">
    <property type="component" value="Unassembled WGS sequence"/>
</dbReference>
<accession>A0A418B6M6</accession>
<reference evidence="2 3" key="1">
    <citation type="submission" date="2018-08" db="EMBL/GenBank/DDBJ databases">
        <title>Aphanomyces genome sequencing and annotation.</title>
        <authorList>
            <person name="Minardi D."/>
            <person name="Oidtmann B."/>
            <person name="Van Der Giezen M."/>
            <person name="Studholme D.J."/>
        </authorList>
    </citation>
    <scope>NUCLEOTIDE SEQUENCE [LARGE SCALE GENOMIC DNA]</scope>
    <source>
        <strain evidence="2 3">NJM0002</strain>
    </source>
</reference>
<dbReference type="VEuPathDB" id="FungiDB:H310_04045"/>
<keyword evidence="3" id="KW-1185">Reference proteome</keyword>
<evidence type="ECO:0000313" key="2">
    <source>
        <dbReference type="EMBL" id="RHY33800.1"/>
    </source>
</evidence>
<evidence type="ECO:0000256" key="1">
    <source>
        <dbReference type="SAM" id="Phobius"/>
    </source>
</evidence>
<gene>
    <name evidence="2" type="ORF">DYB32_001394</name>
</gene>
<keyword evidence="1" id="KW-0812">Transmembrane</keyword>
<keyword evidence="1" id="KW-0472">Membrane</keyword>
<feature type="transmembrane region" description="Helical" evidence="1">
    <location>
        <begin position="53"/>
        <end position="72"/>
    </location>
</feature>
<evidence type="ECO:0000313" key="3">
    <source>
        <dbReference type="Proteomes" id="UP000285060"/>
    </source>
</evidence>
<organism evidence="2 3">
    <name type="scientific">Aphanomyces invadans</name>
    <dbReference type="NCBI Taxonomy" id="157072"/>
    <lineage>
        <taxon>Eukaryota</taxon>
        <taxon>Sar</taxon>
        <taxon>Stramenopiles</taxon>
        <taxon>Oomycota</taxon>
        <taxon>Saprolegniomycetes</taxon>
        <taxon>Saprolegniales</taxon>
        <taxon>Verrucalvaceae</taxon>
        <taxon>Aphanomyces</taxon>
    </lineage>
</organism>
<comment type="caution">
    <text evidence="2">The sequence shown here is derived from an EMBL/GenBank/DDBJ whole genome shotgun (WGS) entry which is preliminary data.</text>
</comment>
<keyword evidence="1" id="KW-1133">Transmembrane helix</keyword>
<name>A0A418B6M6_9STRA</name>